<dbReference type="Proteomes" id="UP001058003">
    <property type="component" value="Chromosome"/>
</dbReference>
<feature type="transmembrane region" description="Helical" evidence="1">
    <location>
        <begin position="260"/>
        <end position="277"/>
    </location>
</feature>
<feature type="transmembrane region" description="Helical" evidence="1">
    <location>
        <begin position="313"/>
        <end position="331"/>
    </location>
</feature>
<dbReference type="OrthoDB" id="919086at2"/>
<reference evidence="2" key="1">
    <citation type="submission" date="2021-04" db="EMBL/GenBank/DDBJ databases">
        <title>Dactylosporangium aurantiacum NRRL B-8018 full assembly.</title>
        <authorList>
            <person name="Hartkoorn R.C."/>
            <person name="Beaudoing E."/>
            <person name="Hot D."/>
        </authorList>
    </citation>
    <scope>NUCLEOTIDE SEQUENCE</scope>
    <source>
        <strain evidence="2">NRRL B-8018</strain>
    </source>
</reference>
<name>A0A9Q9MLD2_9ACTN</name>
<evidence type="ECO:0000256" key="1">
    <source>
        <dbReference type="SAM" id="Phobius"/>
    </source>
</evidence>
<dbReference type="RefSeq" id="WP_033361592.1">
    <property type="nucleotide sequence ID" value="NZ_CP073767.1"/>
</dbReference>
<feature type="transmembrane region" description="Helical" evidence="1">
    <location>
        <begin position="20"/>
        <end position="41"/>
    </location>
</feature>
<feature type="transmembrane region" description="Helical" evidence="1">
    <location>
        <begin position="141"/>
        <end position="164"/>
    </location>
</feature>
<gene>
    <name evidence="2" type="ORF">Daura_23320</name>
</gene>
<dbReference type="AlphaFoldDB" id="A0A9Q9MLD2"/>
<proteinExistence type="predicted"/>
<feature type="transmembrane region" description="Helical" evidence="1">
    <location>
        <begin position="373"/>
        <end position="395"/>
    </location>
</feature>
<evidence type="ECO:0000313" key="3">
    <source>
        <dbReference type="Proteomes" id="UP001058003"/>
    </source>
</evidence>
<keyword evidence="1" id="KW-1133">Transmembrane helix</keyword>
<feature type="transmembrane region" description="Helical" evidence="1">
    <location>
        <begin position="176"/>
        <end position="193"/>
    </location>
</feature>
<feature type="transmembrane region" description="Helical" evidence="1">
    <location>
        <begin position="61"/>
        <end position="79"/>
    </location>
</feature>
<protein>
    <submittedName>
        <fullName evidence="2">Uncharacterized protein</fullName>
    </submittedName>
</protein>
<sequence>MQPHGGRSRHDDTRRRRPRAAWLVLWSAVWVVLFDLAVGGSWDGEYHRTQPFDGFFSPPHLFIYTFAAIAMTLVAVLNLRPALRDCFGATLPLPGPVPFLGTAHPGALVLLSGGFAGIAFAGPADASWHTGFGLDETNWSFPHAMLGCSLALIALGVLASRIALQGVRPMWAPTRYLIGYLAVFACAVFMGPLQNYPTRQFAITAGSSGALGVNPDYQHLVRIVDQANLTHTNPAYVIVAAAWTGLALGLLRAIDRRARYWLVVAVLVAFSLAGTAADEAARYGLADDARAVTGLPLLTAAVTFAVTFRVPELVRYLLAGATFSIHVYAVWGTAVTPYWYALAAAVAPAAVVGGAVVARWIHRVVVAPARPATLALVIAAVAGVPALTGTVDLALRSAIP</sequence>
<accession>A0A9Q9MLD2</accession>
<feature type="transmembrane region" description="Helical" evidence="1">
    <location>
        <begin position="99"/>
        <end position="121"/>
    </location>
</feature>
<feature type="transmembrane region" description="Helical" evidence="1">
    <location>
        <begin position="289"/>
        <end position="306"/>
    </location>
</feature>
<keyword evidence="3" id="KW-1185">Reference proteome</keyword>
<feature type="transmembrane region" description="Helical" evidence="1">
    <location>
        <begin position="235"/>
        <end position="253"/>
    </location>
</feature>
<feature type="transmembrane region" description="Helical" evidence="1">
    <location>
        <begin position="337"/>
        <end position="361"/>
    </location>
</feature>
<evidence type="ECO:0000313" key="2">
    <source>
        <dbReference type="EMBL" id="UWZ58840.1"/>
    </source>
</evidence>
<dbReference type="KEGG" id="daur:Daura_23320"/>
<keyword evidence="1" id="KW-0812">Transmembrane</keyword>
<keyword evidence="1" id="KW-0472">Membrane</keyword>
<organism evidence="2 3">
    <name type="scientific">Dactylosporangium aurantiacum</name>
    <dbReference type="NCBI Taxonomy" id="35754"/>
    <lineage>
        <taxon>Bacteria</taxon>
        <taxon>Bacillati</taxon>
        <taxon>Actinomycetota</taxon>
        <taxon>Actinomycetes</taxon>
        <taxon>Micromonosporales</taxon>
        <taxon>Micromonosporaceae</taxon>
        <taxon>Dactylosporangium</taxon>
    </lineage>
</organism>
<dbReference type="EMBL" id="CP073767">
    <property type="protein sequence ID" value="UWZ58840.1"/>
    <property type="molecule type" value="Genomic_DNA"/>
</dbReference>